<name>A0ABV0DN32_9BURK</name>
<evidence type="ECO:0000313" key="3">
    <source>
        <dbReference type="Proteomes" id="UP001462961"/>
    </source>
</evidence>
<accession>A0ABV0DN32</accession>
<proteinExistence type="predicted"/>
<keyword evidence="3" id="KW-1185">Reference proteome</keyword>
<dbReference type="InterPro" id="IPR011010">
    <property type="entry name" value="DNA_brk_join_enz"/>
</dbReference>
<dbReference type="EMBL" id="JAYLVJ010000001">
    <property type="protein sequence ID" value="MEO1752504.1"/>
    <property type="molecule type" value="Genomic_DNA"/>
</dbReference>
<dbReference type="Proteomes" id="UP001462961">
    <property type="component" value="Unassembled WGS sequence"/>
</dbReference>
<reference evidence="2 3" key="1">
    <citation type="submission" date="2024-01" db="EMBL/GenBank/DDBJ databases">
        <title>The diversity of rhizobia nodulating Mimosa spp. in eleven states of Brazil covering several biomes is determined by host plant, location, and edaphic factors.</title>
        <authorList>
            <person name="Rouws L."/>
            <person name="Barauna A."/>
            <person name="Beukes C."/>
            <person name="De Faria S.M."/>
            <person name="Gross E."/>
            <person name="Dos Reis Junior F.B."/>
            <person name="Simon M."/>
            <person name="Maluk M."/>
            <person name="Odee D.W."/>
            <person name="Kenicer G."/>
            <person name="Young J.P.W."/>
            <person name="Reis V.M."/>
            <person name="Zilli J."/>
            <person name="James E.K."/>
        </authorList>
    </citation>
    <scope>NUCLEOTIDE SEQUENCE [LARGE SCALE GENOMIC DNA]</scope>
    <source>
        <strain evidence="2 3">JHI1651</strain>
    </source>
</reference>
<protein>
    <recommendedName>
        <fullName evidence="4">Tyr recombinase domain-containing protein</fullName>
    </recommendedName>
</protein>
<keyword evidence="1" id="KW-0233">DNA recombination</keyword>
<sequence length="417" mass="48222">MQDDTREREILRDDLVVGWEYREKSAYAVAYDIVNRKIIWPLVDFSIYLSDERMLDPKSVEANILAVASYRRFLAAESRLDAARVKKGLGCFDFEESTDDLIRRFRDAENERVRKKINSNNDKYAAQRSVNEKLVYIYLFLKWWESKSSSRFMGSSALPVTSTLRDSVPESKIGRRRWGGDVYSKYPLLNRHTGRNSKQSRGYAATEKDRKTLNTFFLKNCTEYTAIRNILIMDIANELGWRRETINSLRCEQFSDERQNEMTHRGLACVPEDQKNGYRDSFYISPSLSAKIISFIRDVRHRLIQEMNWKISSEWGRVFISARDGKPLTDKAVSKIFSQAFASAGAPRRAGIKSFRNKFTNDQLRKETIARREQGLDTSTTSISAAVSMDLGHRSLESIKSYADANLTRIASRKRNP</sequence>
<dbReference type="InterPro" id="IPR013762">
    <property type="entry name" value="Integrase-like_cat_sf"/>
</dbReference>
<dbReference type="Gene3D" id="1.10.443.10">
    <property type="entry name" value="Intergrase catalytic core"/>
    <property type="match status" value="1"/>
</dbReference>
<dbReference type="RefSeq" id="WP_146174353.1">
    <property type="nucleotide sequence ID" value="NZ_CP015958.1"/>
</dbReference>
<organism evidence="2 3">
    <name type="scientific">Paraburkholderia caribensis</name>
    <dbReference type="NCBI Taxonomy" id="75105"/>
    <lineage>
        <taxon>Bacteria</taxon>
        <taxon>Pseudomonadati</taxon>
        <taxon>Pseudomonadota</taxon>
        <taxon>Betaproteobacteria</taxon>
        <taxon>Burkholderiales</taxon>
        <taxon>Burkholderiaceae</taxon>
        <taxon>Paraburkholderia</taxon>
    </lineage>
</organism>
<evidence type="ECO:0000313" key="2">
    <source>
        <dbReference type="EMBL" id="MEO1752504.1"/>
    </source>
</evidence>
<dbReference type="SUPFAM" id="SSF56349">
    <property type="entry name" value="DNA breaking-rejoining enzymes"/>
    <property type="match status" value="1"/>
</dbReference>
<evidence type="ECO:0000256" key="1">
    <source>
        <dbReference type="ARBA" id="ARBA00023172"/>
    </source>
</evidence>
<evidence type="ECO:0008006" key="4">
    <source>
        <dbReference type="Google" id="ProtNLM"/>
    </source>
</evidence>
<comment type="caution">
    <text evidence="2">The sequence shown here is derived from an EMBL/GenBank/DDBJ whole genome shotgun (WGS) entry which is preliminary data.</text>
</comment>
<gene>
    <name evidence="2" type="ORF">VOI32_00985</name>
</gene>